<reference evidence="4" key="1">
    <citation type="journal article" date="2002" name="Science">
        <title>The draft genome of Ciona intestinalis: insights into chordate and vertebrate origins.</title>
        <authorList>
            <person name="Dehal P."/>
            <person name="Satou Y."/>
            <person name="Campbell R.K."/>
            <person name="Chapman J."/>
            <person name="Degnan B."/>
            <person name="De Tomaso A."/>
            <person name="Davidson B."/>
            <person name="Di Gregorio A."/>
            <person name="Gelpke M."/>
            <person name="Goodstein D.M."/>
            <person name="Harafuji N."/>
            <person name="Hastings K.E."/>
            <person name="Ho I."/>
            <person name="Hotta K."/>
            <person name="Huang W."/>
            <person name="Kawashima T."/>
            <person name="Lemaire P."/>
            <person name="Martinez D."/>
            <person name="Meinertzhagen I.A."/>
            <person name="Necula S."/>
            <person name="Nonaka M."/>
            <person name="Putnam N."/>
            <person name="Rash S."/>
            <person name="Saiga H."/>
            <person name="Satake M."/>
            <person name="Terry A."/>
            <person name="Yamada L."/>
            <person name="Wang H.G."/>
            <person name="Awazu S."/>
            <person name="Azumi K."/>
            <person name="Boore J."/>
            <person name="Branno M."/>
            <person name="Chin-Bow S."/>
            <person name="DeSantis R."/>
            <person name="Doyle S."/>
            <person name="Francino P."/>
            <person name="Keys D.N."/>
            <person name="Haga S."/>
            <person name="Hayashi H."/>
            <person name="Hino K."/>
            <person name="Imai K.S."/>
            <person name="Inaba K."/>
            <person name="Kano S."/>
            <person name="Kobayashi K."/>
            <person name="Kobayashi M."/>
            <person name="Lee B.I."/>
            <person name="Makabe K.W."/>
            <person name="Manohar C."/>
            <person name="Matassi G."/>
            <person name="Medina M."/>
            <person name="Mochizuki Y."/>
            <person name="Mount S."/>
            <person name="Morishita T."/>
            <person name="Miura S."/>
            <person name="Nakayama A."/>
            <person name="Nishizaka S."/>
            <person name="Nomoto H."/>
            <person name="Ohta F."/>
            <person name="Oishi K."/>
            <person name="Rigoutsos I."/>
            <person name="Sano M."/>
            <person name="Sasaki A."/>
            <person name="Sasakura Y."/>
            <person name="Shoguchi E."/>
            <person name="Shin-i T."/>
            <person name="Spagnuolo A."/>
            <person name="Stainier D."/>
            <person name="Suzuki M.M."/>
            <person name="Tassy O."/>
            <person name="Takatori N."/>
            <person name="Tokuoka M."/>
            <person name="Yagi K."/>
            <person name="Yoshizaki F."/>
            <person name="Wada S."/>
            <person name="Zhang C."/>
            <person name="Hyatt P.D."/>
            <person name="Larimer F."/>
            <person name="Detter C."/>
            <person name="Doggett N."/>
            <person name="Glavina T."/>
            <person name="Hawkins T."/>
            <person name="Richardson P."/>
            <person name="Lucas S."/>
            <person name="Kohara Y."/>
            <person name="Levine M."/>
            <person name="Satoh N."/>
            <person name="Rokhsar D.S."/>
        </authorList>
    </citation>
    <scope>NUCLEOTIDE SEQUENCE [LARGE SCALE GENOMIC DNA]</scope>
</reference>
<dbReference type="PANTHER" id="PTHR19444">
    <property type="entry name" value="UNC-93 RELATED"/>
    <property type="match status" value="1"/>
</dbReference>
<reference evidence="3" key="2">
    <citation type="journal article" date="2008" name="Genome Biol.">
        <title>Improved genome assembly and evidence-based global gene model set for the chordate Ciona intestinalis: new insight into intron and operon populations.</title>
        <authorList>
            <person name="Satou Y."/>
            <person name="Mineta K."/>
            <person name="Ogasawara M."/>
            <person name="Sasakura Y."/>
            <person name="Shoguchi E."/>
            <person name="Ueno K."/>
            <person name="Yamada L."/>
            <person name="Matsumoto J."/>
            <person name="Wasserscheid J."/>
            <person name="Dewar K."/>
            <person name="Wiley G.B."/>
            <person name="Macmil S.L."/>
            <person name="Roe B.A."/>
            <person name="Zeller R.W."/>
            <person name="Hastings K.E."/>
            <person name="Lemaire P."/>
            <person name="Lindquist E."/>
            <person name="Endo T."/>
            <person name="Hotta K."/>
            <person name="Inaba K."/>
        </authorList>
    </citation>
    <scope>NUCLEOTIDE SEQUENCE [LARGE SCALE GENOMIC DNA]</scope>
    <source>
        <strain evidence="3">wild type</strain>
    </source>
</reference>
<sequence>MTPIIFYYGFMVSYSLSDFTRAFVSCTLGVEEVGLVMAIYGVFNATMGFGAGKASHMFGLPIVYIVTCSFDIGNYVVQLLFRPEVATRYWVFALAAMLGTSDGIWQTVISISEIVYFRDRLELAFAGVSFWQVLAMTVGFIMSGRVCLKIRLILLISNVVLGCFGYGITETKRRNTRNYLSEENEPILES</sequence>
<dbReference type="AlphaFoldDB" id="H2Y2E2"/>
<dbReference type="InterPro" id="IPR051951">
    <property type="entry name" value="UNC-93_regulatory"/>
</dbReference>
<accession>H2Y2E2</accession>
<feature type="transmembrane region" description="Helical" evidence="2">
    <location>
        <begin position="148"/>
        <end position="168"/>
    </location>
</feature>
<proteinExistence type="inferred from homology"/>
<feature type="transmembrane region" description="Helical" evidence="2">
    <location>
        <begin position="20"/>
        <end position="43"/>
    </location>
</feature>
<dbReference type="EMBL" id="EAAA01000761">
    <property type="status" value="NOT_ANNOTATED_CDS"/>
    <property type="molecule type" value="Genomic_DNA"/>
</dbReference>
<organism evidence="3 4">
    <name type="scientific">Ciona intestinalis</name>
    <name type="common">Transparent sea squirt</name>
    <name type="synonym">Ascidia intestinalis</name>
    <dbReference type="NCBI Taxonomy" id="7719"/>
    <lineage>
        <taxon>Eukaryota</taxon>
        <taxon>Metazoa</taxon>
        <taxon>Chordata</taxon>
        <taxon>Tunicata</taxon>
        <taxon>Ascidiacea</taxon>
        <taxon>Phlebobranchia</taxon>
        <taxon>Cionidae</taxon>
        <taxon>Ciona</taxon>
    </lineage>
</organism>
<dbReference type="SUPFAM" id="SSF103473">
    <property type="entry name" value="MFS general substrate transporter"/>
    <property type="match status" value="1"/>
</dbReference>
<comment type="similarity">
    <text evidence="1">Belongs to the unc-93 family.</text>
</comment>
<dbReference type="InterPro" id="IPR036259">
    <property type="entry name" value="MFS_trans_sf"/>
</dbReference>
<keyword evidence="2" id="KW-1133">Transmembrane helix</keyword>
<dbReference type="Ensembl" id="ENSCINT00000030252.1">
    <property type="protein sequence ID" value="ENSCINP00000036077.1"/>
    <property type="gene ID" value="ENSCING00000024321.1"/>
</dbReference>
<dbReference type="STRING" id="7719.ENSCINP00000036077"/>
<dbReference type="PANTHER" id="PTHR19444:SF13">
    <property type="entry name" value="PROTEIN UNC-93 HOMOLOG A"/>
    <property type="match status" value="1"/>
</dbReference>
<feature type="transmembrane region" description="Helical" evidence="2">
    <location>
        <begin position="55"/>
        <end position="77"/>
    </location>
</feature>
<dbReference type="InParanoid" id="H2Y2E2"/>
<feature type="transmembrane region" description="Helical" evidence="2">
    <location>
        <begin position="89"/>
        <end position="111"/>
    </location>
</feature>
<dbReference type="HOGENOM" id="CLU_108648_0_0_1"/>
<dbReference type="Proteomes" id="UP000008144">
    <property type="component" value="Chromosome 11"/>
</dbReference>
<keyword evidence="2" id="KW-0812">Transmembrane</keyword>
<keyword evidence="4" id="KW-1185">Reference proteome</keyword>
<protein>
    <recommendedName>
        <fullName evidence="5">Major facilitator superfamily associated domain-containing protein</fullName>
    </recommendedName>
</protein>
<evidence type="ECO:0000256" key="1">
    <source>
        <dbReference type="ARBA" id="ARBA00009172"/>
    </source>
</evidence>
<keyword evidence="2" id="KW-0472">Membrane</keyword>
<reference evidence="3" key="3">
    <citation type="submission" date="2025-08" db="UniProtKB">
        <authorList>
            <consortium name="Ensembl"/>
        </authorList>
    </citation>
    <scope>IDENTIFICATION</scope>
</reference>
<reference evidence="3" key="4">
    <citation type="submission" date="2025-09" db="UniProtKB">
        <authorList>
            <consortium name="Ensembl"/>
        </authorList>
    </citation>
    <scope>IDENTIFICATION</scope>
</reference>
<evidence type="ECO:0000313" key="3">
    <source>
        <dbReference type="Ensembl" id="ENSCINP00000036077.1"/>
    </source>
</evidence>
<name>H2Y2E2_CIOIN</name>
<dbReference type="GeneTree" id="ENSGT00530000063359"/>
<evidence type="ECO:0000313" key="4">
    <source>
        <dbReference type="Proteomes" id="UP000008144"/>
    </source>
</evidence>
<evidence type="ECO:0000256" key="2">
    <source>
        <dbReference type="SAM" id="Phobius"/>
    </source>
</evidence>
<evidence type="ECO:0008006" key="5">
    <source>
        <dbReference type="Google" id="ProtNLM"/>
    </source>
</evidence>
<feature type="transmembrane region" description="Helical" evidence="2">
    <location>
        <begin position="123"/>
        <end position="142"/>
    </location>
</feature>